<keyword evidence="2" id="KW-0812">Transmembrane</keyword>
<name>A0A239V574_9MICO</name>
<feature type="compositionally biased region" description="Low complexity" evidence="1">
    <location>
        <begin position="15"/>
        <end position="51"/>
    </location>
</feature>
<keyword evidence="2" id="KW-1133">Transmembrane helix</keyword>
<dbReference type="InterPro" id="IPR025557">
    <property type="entry name" value="DUF4282"/>
</dbReference>
<feature type="region of interest" description="Disordered" evidence="1">
    <location>
        <begin position="1"/>
        <end position="84"/>
    </location>
</feature>
<dbReference type="AlphaFoldDB" id="A0A239V574"/>
<dbReference type="Pfam" id="PF14110">
    <property type="entry name" value="DUF4282"/>
    <property type="match status" value="1"/>
</dbReference>
<feature type="transmembrane region" description="Helical" evidence="2">
    <location>
        <begin position="194"/>
        <end position="214"/>
    </location>
</feature>
<feature type="compositionally biased region" description="Basic and acidic residues" evidence="1">
    <location>
        <begin position="1"/>
        <end position="11"/>
    </location>
</feature>
<reference evidence="3 4" key="1">
    <citation type="submission" date="2017-06" db="EMBL/GenBank/DDBJ databases">
        <authorList>
            <consortium name="Pathogen Informatics"/>
        </authorList>
    </citation>
    <scope>NUCLEOTIDE SEQUENCE [LARGE SCALE GENOMIC DNA]</scope>
    <source>
        <strain evidence="3 4">NCTC13039</strain>
    </source>
</reference>
<dbReference type="EMBL" id="LT906453">
    <property type="protein sequence ID" value="SNV17222.1"/>
    <property type="molecule type" value="Genomic_DNA"/>
</dbReference>
<evidence type="ECO:0000256" key="1">
    <source>
        <dbReference type="SAM" id="MobiDB-lite"/>
    </source>
</evidence>
<evidence type="ECO:0000313" key="3">
    <source>
        <dbReference type="EMBL" id="SNV17222.1"/>
    </source>
</evidence>
<dbReference type="STRING" id="1121387.GCA_000429885_01557"/>
<dbReference type="KEGG" id="dco:SAMEA4475696_0157"/>
<sequence length="238" mass="23440">MAVPSEGEKARSQRGVSLGSVSDVSGAGKGVSGSSSVSEGGVEASGWAAPGGVEGSGPAPGGEGDVVVEPSGAEGRGVSDGATLWHLSGAPLPSGGDGWGVNASSGWLRPRADPFVYGKGVGGQRSGVSVPVEDSVPAGDEAGVWALTDLSFQVRSTRALAPVVYVAALVVLVSVFVVSVYVSAMDAAASGSGLLGTGVTVVVGLAMVVLGGALMRLVLEFFCNVADVAAWVASRKER</sequence>
<feature type="transmembrane region" description="Helical" evidence="2">
    <location>
        <begin position="159"/>
        <end position="182"/>
    </location>
</feature>
<keyword evidence="4" id="KW-1185">Reference proteome</keyword>
<organism evidence="3 4">
    <name type="scientific">Dermatophilus congolensis</name>
    <dbReference type="NCBI Taxonomy" id="1863"/>
    <lineage>
        <taxon>Bacteria</taxon>
        <taxon>Bacillati</taxon>
        <taxon>Actinomycetota</taxon>
        <taxon>Actinomycetes</taxon>
        <taxon>Micrococcales</taxon>
        <taxon>Dermatophilaceae</taxon>
        <taxon>Dermatophilus</taxon>
    </lineage>
</organism>
<evidence type="ECO:0000313" key="4">
    <source>
        <dbReference type="Proteomes" id="UP000242637"/>
    </source>
</evidence>
<proteinExistence type="predicted"/>
<evidence type="ECO:0008006" key="5">
    <source>
        <dbReference type="Google" id="ProtNLM"/>
    </source>
</evidence>
<keyword evidence="2" id="KW-0472">Membrane</keyword>
<dbReference type="Proteomes" id="UP000242637">
    <property type="component" value="Chromosome 1"/>
</dbReference>
<dbReference type="GeneID" id="63458464"/>
<dbReference type="RefSeq" id="WP_084441120.1">
    <property type="nucleotide sequence ID" value="NZ_JAAFNI010000001.1"/>
</dbReference>
<gene>
    <name evidence="3" type="ORF">SAMEA4475696_00157</name>
</gene>
<accession>A0A239V574</accession>
<evidence type="ECO:0000256" key="2">
    <source>
        <dbReference type="SAM" id="Phobius"/>
    </source>
</evidence>
<feature type="compositionally biased region" description="Gly residues" evidence="1">
    <location>
        <begin position="52"/>
        <end position="64"/>
    </location>
</feature>
<protein>
    <recommendedName>
        <fullName evidence="5">DUF4282 domain-containing protein</fullName>
    </recommendedName>
</protein>